<dbReference type="EMBL" id="SWJE01000008">
    <property type="protein sequence ID" value="TKC87780.1"/>
    <property type="molecule type" value="Genomic_DNA"/>
</dbReference>
<keyword evidence="15" id="KW-1185">Reference proteome</keyword>
<feature type="transmembrane region" description="Helical" evidence="12">
    <location>
        <begin position="240"/>
        <end position="265"/>
    </location>
</feature>
<evidence type="ECO:0000256" key="10">
    <source>
        <dbReference type="ARBA" id="ARBA00023033"/>
    </source>
</evidence>
<evidence type="ECO:0000256" key="2">
    <source>
        <dbReference type="ARBA" id="ARBA00010823"/>
    </source>
</evidence>
<evidence type="ECO:0000259" key="13">
    <source>
        <dbReference type="Pfam" id="PF00487"/>
    </source>
</evidence>
<dbReference type="Proteomes" id="UP000305539">
    <property type="component" value="Unassembled WGS sequence"/>
</dbReference>
<feature type="transmembrane region" description="Helical" evidence="12">
    <location>
        <begin position="20"/>
        <end position="53"/>
    </location>
</feature>
<evidence type="ECO:0000256" key="3">
    <source>
        <dbReference type="ARBA" id="ARBA00022475"/>
    </source>
</evidence>
<keyword evidence="5 12" id="KW-0812">Transmembrane</keyword>
<dbReference type="CDD" id="cd03512">
    <property type="entry name" value="Alkane-hydroxylase"/>
    <property type="match status" value="1"/>
</dbReference>
<comment type="caution">
    <text evidence="14">The sequence shown here is derived from an EMBL/GenBank/DDBJ whole genome shotgun (WGS) entry which is preliminary data.</text>
</comment>
<dbReference type="PANTHER" id="PTHR38674">
    <property type="entry name" value="ALKANE 1-MONOOXYGENASE 1"/>
    <property type="match status" value="1"/>
</dbReference>
<evidence type="ECO:0000256" key="4">
    <source>
        <dbReference type="ARBA" id="ARBA00022519"/>
    </source>
</evidence>
<proteinExistence type="inferred from homology"/>
<evidence type="ECO:0000313" key="15">
    <source>
        <dbReference type="Proteomes" id="UP000305539"/>
    </source>
</evidence>
<feature type="transmembrane region" description="Helical" evidence="12">
    <location>
        <begin position="337"/>
        <end position="355"/>
    </location>
</feature>
<evidence type="ECO:0000256" key="12">
    <source>
        <dbReference type="SAM" id="Phobius"/>
    </source>
</evidence>
<keyword evidence="9" id="KW-0408">Iron</keyword>
<dbReference type="InterPro" id="IPR005804">
    <property type="entry name" value="FA_desaturase_dom"/>
</dbReference>
<gene>
    <name evidence="14" type="ORF">FAZ69_15990</name>
</gene>
<dbReference type="OrthoDB" id="4759734at2"/>
<keyword evidence="8" id="KW-0560">Oxidoreductase</keyword>
<name>A0A4V5PJA3_9BURK</name>
<dbReference type="GO" id="GO:0004497">
    <property type="term" value="F:monooxygenase activity"/>
    <property type="evidence" value="ECO:0007669"/>
    <property type="project" value="UniProtKB-KW"/>
</dbReference>
<keyword evidence="3" id="KW-1003">Cell membrane</keyword>
<evidence type="ECO:0000256" key="9">
    <source>
        <dbReference type="ARBA" id="ARBA00023004"/>
    </source>
</evidence>
<keyword evidence="10 14" id="KW-0503">Monooxygenase</keyword>
<dbReference type="GO" id="GO:0046872">
    <property type="term" value="F:metal ion binding"/>
    <property type="evidence" value="ECO:0007669"/>
    <property type="project" value="UniProtKB-KW"/>
</dbReference>
<keyword evidence="7 12" id="KW-1133">Transmembrane helix</keyword>
<dbReference type="InterPro" id="IPR033885">
    <property type="entry name" value="AlkB/XylM"/>
</dbReference>
<evidence type="ECO:0000256" key="6">
    <source>
        <dbReference type="ARBA" id="ARBA00022723"/>
    </source>
</evidence>
<keyword evidence="4" id="KW-0997">Cell inner membrane</keyword>
<feature type="domain" description="Fatty acid desaturase" evidence="13">
    <location>
        <begin position="128"/>
        <end position="332"/>
    </location>
</feature>
<dbReference type="GO" id="GO:0005886">
    <property type="term" value="C:plasma membrane"/>
    <property type="evidence" value="ECO:0007669"/>
    <property type="project" value="UniProtKB-SubCell"/>
</dbReference>
<feature type="transmembrane region" description="Helical" evidence="12">
    <location>
        <begin position="75"/>
        <end position="94"/>
    </location>
</feature>
<dbReference type="RefSeq" id="WP_136896044.1">
    <property type="nucleotide sequence ID" value="NZ_SWJE01000008.1"/>
</dbReference>
<evidence type="ECO:0000256" key="8">
    <source>
        <dbReference type="ARBA" id="ARBA00023002"/>
    </source>
</evidence>
<comment type="subcellular location">
    <subcellularLocation>
        <location evidence="1">Cell inner membrane</location>
        <topology evidence="1">Multi-pass membrane protein</topology>
    </subcellularLocation>
</comment>
<evidence type="ECO:0000313" key="14">
    <source>
        <dbReference type="EMBL" id="TKC87780.1"/>
    </source>
</evidence>
<evidence type="ECO:0000256" key="11">
    <source>
        <dbReference type="ARBA" id="ARBA00023136"/>
    </source>
</evidence>
<evidence type="ECO:0000256" key="5">
    <source>
        <dbReference type="ARBA" id="ARBA00022692"/>
    </source>
</evidence>
<evidence type="ECO:0000256" key="7">
    <source>
        <dbReference type="ARBA" id="ARBA00022989"/>
    </source>
</evidence>
<organism evidence="14 15">
    <name type="scientific">Trinickia terrae</name>
    <dbReference type="NCBI Taxonomy" id="2571161"/>
    <lineage>
        <taxon>Bacteria</taxon>
        <taxon>Pseudomonadati</taxon>
        <taxon>Pseudomonadota</taxon>
        <taxon>Betaproteobacteria</taxon>
        <taxon>Burkholderiales</taxon>
        <taxon>Burkholderiaceae</taxon>
        <taxon>Trinickia</taxon>
    </lineage>
</organism>
<dbReference type="Pfam" id="PF00487">
    <property type="entry name" value="FA_desaturase"/>
    <property type="match status" value="1"/>
</dbReference>
<keyword evidence="11 12" id="KW-0472">Membrane</keyword>
<reference evidence="14 15" key="1">
    <citation type="submission" date="2019-04" db="EMBL/GenBank/DDBJ databases">
        <title>Trinickia sp. 7GSK02, isolated from subtropical forest soil.</title>
        <authorList>
            <person name="Gao Z.-H."/>
            <person name="Qiu L.-H."/>
        </authorList>
    </citation>
    <scope>NUCLEOTIDE SEQUENCE [LARGE SCALE GENOMIC DNA]</scope>
    <source>
        <strain evidence="14 15">7GSK02</strain>
    </source>
</reference>
<protein>
    <submittedName>
        <fullName evidence="14">Alkane 1-monooxygenase</fullName>
    </submittedName>
</protein>
<keyword evidence="6" id="KW-0479">Metal-binding</keyword>
<dbReference type="PANTHER" id="PTHR38674:SF1">
    <property type="entry name" value="ALKANE 1-MONOOXYGENASE 1"/>
    <property type="match status" value="1"/>
</dbReference>
<sequence>MPLQNFIESIMFKYLKHAPLTCLIVPAATSVLLFAPKWALLIPVAITLLNIVIDVGTPPDTEVPSYKHLWILDSWVYLYIPIISLYFFSLFWLVSPVDFLGFGKAVHDAIGVDIVRIKAEAGLRGALAGTFAVGYVLSSNHLYAHELVHRTNNRVAVIMGRWLLAMSGDAQFSISHVYAHHVHVGTAADSATARRGESVYRFFVRSSLGQYKESWNLEVARLRVKGYSAFGWRNRVLTGLLMSLAYALFAYAAAGVTGVLIYLVIAVSAKFIFEVVNYIEHYGVVRVPGTPVMPRHSWDCNRRFASNALLNLARHADHHANAQKKYWQLHSHETPLQLHYGYIATIVVAMIPVWWHRFAVKQLIEWDARSATPGERMLAKQANLVSRHPLFLKF</sequence>
<accession>A0A4V5PJA3</accession>
<comment type="similarity">
    <text evidence="2">Belongs to the fatty acid desaturase type 1 family. AlkB subfamily.</text>
</comment>
<dbReference type="GO" id="GO:0006629">
    <property type="term" value="P:lipid metabolic process"/>
    <property type="evidence" value="ECO:0007669"/>
    <property type="project" value="InterPro"/>
</dbReference>
<evidence type="ECO:0000256" key="1">
    <source>
        <dbReference type="ARBA" id="ARBA00004429"/>
    </source>
</evidence>
<dbReference type="AlphaFoldDB" id="A0A4V5PJA3"/>